<dbReference type="Proteomes" id="UP000737171">
    <property type="component" value="Unassembled WGS sequence"/>
</dbReference>
<dbReference type="EMBL" id="JABRWJ010000007">
    <property type="protein sequence ID" value="NRF70164.1"/>
    <property type="molecule type" value="Genomic_DNA"/>
</dbReference>
<dbReference type="Pfam" id="PF13545">
    <property type="entry name" value="HTH_Crp_2"/>
    <property type="match status" value="1"/>
</dbReference>
<accession>A0ABX2ENV3</accession>
<dbReference type="InterPro" id="IPR036388">
    <property type="entry name" value="WH-like_DNA-bd_sf"/>
</dbReference>
<name>A0ABX2ENV3_9BURK</name>
<keyword evidence="1" id="KW-0805">Transcription regulation</keyword>
<gene>
    <name evidence="5" type="ORF">HLB44_24460</name>
</gene>
<dbReference type="InterPro" id="IPR050397">
    <property type="entry name" value="Env_Response_Regulators"/>
</dbReference>
<comment type="caution">
    <text evidence="5">The sequence shown here is derived from an EMBL/GenBank/DDBJ whole genome shotgun (WGS) entry which is preliminary data.</text>
</comment>
<keyword evidence="2" id="KW-0238">DNA-binding</keyword>
<dbReference type="CDD" id="cd00038">
    <property type="entry name" value="CAP_ED"/>
    <property type="match status" value="1"/>
</dbReference>
<evidence type="ECO:0000256" key="3">
    <source>
        <dbReference type="ARBA" id="ARBA00023163"/>
    </source>
</evidence>
<dbReference type="RefSeq" id="WP_173128495.1">
    <property type="nucleotide sequence ID" value="NZ_JABRWJ010000007.1"/>
</dbReference>
<dbReference type="SMART" id="SM00100">
    <property type="entry name" value="cNMP"/>
    <property type="match status" value="1"/>
</dbReference>
<dbReference type="PROSITE" id="PS50042">
    <property type="entry name" value="CNMP_BINDING_3"/>
    <property type="match status" value="1"/>
</dbReference>
<evidence type="ECO:0000313" key="5">
    <source>
        <dbReference type="EMBL" id="NRF70164.1"/>
    </source>
</evidence>
<reference evidence="5 6" key="1">
    <citation type="submission" date="2020-05" db="EMBL/GenBank/DDBJ databases">
        <title>Aquincola sp. isolate from soil.</title>
        <authorList>
            <person name="Han J."/>
            <person name="Kim D.-U."/>
        </authorList>
    </citation>
    <scope>NUCLEOTIDE SEQUENCE [LARGE SCALE GENOMIC DNA]</scope>
    <source>
        <strain evidence="5 6">S2</strain>
    </source>
</reference>
<dbReference type="InterPro" id="IPR012318">
    <property type="entry name" value="HTH_CRP"/>
</dbReference>
<protein>
    <submittedName>
        <fullName evidence="5">Crp/Fnr family transcriptional regulator</fullName>
    </submittedName>
</protein>
<evidence type="ECO:0000256" key="2">
    <source>
        <dbReference type="ARBA" id="ARBA00023125"/>
    </source>
</evidence>
<dbReference type="PANTHER" id="PTHR24567">
    <property type="entry name" value="CRP FAMILY TRANSCRIPTIONAL REGULATORY PROTEIN"/>
    <property type="match status" value="1"/>
</dbReference>
<dbReference type="InterPro" id="IPR018490">
    <property type="entry name" value="cNMP-bd_dom_sf"/>
</dbReference>
<feature type="domain" description="Cyclic nucleotide-binding" evidence="4">
    <location>
        <begin position="26"/>
        <end position="126"/>
    </location>
</feature>
<keyword evidence="6" id="KW-1185">Reference proteome</keyword>
<evidence type="ECO:0000259" key="4">
    <source>
        <dbReference type="PROSITE" id="PS50042"/>
    </source>
</evidence>
<dbReference type="InterPro" id="IPR036390">
    <property type="entry name" value="WH_DNA-bd_sf"/>
</dbReference>
<dbReference type="SMART" id="SM00419">
    <property type="entry name" value="HTH_CRP"/>
    <property type="match status" value="1"/>
</dbReference>
<dbReference type="SUPFAM" id="SSF46785">
    <property type="entry name" value="Winged helix' DNA-binding domain"/>
    <property type="match status" value="1"/>
</dbReference>
<dbReference type="InterPro" id="IPR014710">
    <property type="entry name" value="RmlC-like_jellyroll"/>
</dbReference>
<dbReference type="SUPFAM" id="SSF51206">
    <property type="entry name" value="cAMP-binding domain-like"/>
    <property type="match status" value="1"/>
</dbReference>
<dbReference type="Gene3D" id="2.60.120.10">
    <property type="entry name" value="Jelly Rolls"/>
    <property type="match status" value="1"/>
</dbReference>
<dbReference type="PANTHER" id="PTHR24567:SF74">
    <property type="entry name" value="HTH-TYPE TRANSCRIPTIONAL REGULATOR ARCR"/>
    <property type="match status" value="1"/>
</dbReference>
<evidence type="ECO:0000256" key="1">
    <source>
        <dbReference type="ARBA" id="ARBA00023015"/>
    </source>
</evidence>
<proteinExistence type="predicted"/>
<evidence type="ECO:0000313" key="6">
    <source>
        <dbReference type="Proteomes" id="UP000737171"/>
    </source>
</evidence>
<keyword evidence="3" id="KW-0804">Transcription</keyword>
<dbReference type="InterPro" id="IPR000595">
    <property type="entry name" value="cNMP-bd_dom"/>
</dbReference>
<organism evidence="5 6">
    <name type="scientific">Pseudaquabacterium terrae</name>
    <dbReference type="NCBI Taxonomy" id="2732868"/>
    <lineage>
        <taxon>Bacteria</taxon>
        <taxon>Pseudomonadati</taxon>
        <taxon>Pseudomonadota</taxon>
        <taxon>Betaproteobacteria</taxon>
        <taxon>Burkholderiales</taxon>
        <taxon>Sphaerotilaceae</taxon>
        <taxon>Pseudaquabacterium</taxon>
    </lineage>
</organism>
<dbReference type="Pfam" id="PF00027">
    <property type="entry name" value="cNMP_binding"/>
    <property type="match status" value="1"/>
</dbReference>
<dbReference type="Gene3D" id="1.10.10.10">
    <property type="entry name" value="Winged helix-like DNA-binding domain superfamily/Winged helix DNA-binding domain"/>
    <property type="match status" value="1"/>
</dbReference>
<sequence>MELPNTDNDRLPHSLLAAISRHGGTRNFAANTVLIHEGDVSDSIFILLSGRVKAYSAGTQGREIVLDELGPGHYVGELALDGDKRSVSIKTLEPTTCCVVQRDGLDAFLVEHPEFAGHLTRKLIRMVRRLTEQVKSLALQDVYGRVTRVLMELSDPIGDHVEQRQVRQRLTQQDIADRVGSSREMVHRVMKELAIGEYVVTDENSKLLVIRKKLPHAW</sequence>